<dbReference type="Proteomes" id="UP000000531">
    <property type="component" value="Chromosome"/>
</dbReference>
<dbReference type="STRING" id="176279.SERP0056"/>
<dbReference type="HOGENOM" id="CLU_3383919_0_0_9"/>
<dbReference type="KEGG" id="ser:SERP0056"/>
<keyword evidence="2" id="KW-1185">Reference proteome</keyword>
<evidence type="ECO:0000313" key="1">
    <source>
        <dbReference type="EMBL" id="AAW53447.1"/>
    </source>
</evidence>
<dbReference type="AlphaFoldDB" id="Q5HRY5"/>
<name>Q5HRY5_STAEQ</name>
<dbReference type="EMBL" id="CP000029">
    <property type="protein sequence ID" value="AAW53447.1"/>
    <property type="molecule type" value="Genomic_DNA"/>
</dbReference>
<organism evidence="1 2">
    <name type="scientific">Staphylococcus epidermidis (strain ATCC 35984 / DSM 28319 / BCRC 17069 / CCUG 31568 / BM 3577 / RP62A)</name>
    <dbReference type="NCBI Taxonomy" id="176279"/>
    <lineage>
        <taxon>Bacteria</taxon>
        <taxon>Bacillati</taxon>
        <taxon>Bacillota</taxon>
        <taxon>Bacilli</taxon>
        <taxon>Bacillales</taxon>
        <taxon>Staphylococcaceae</taxon>
        <taxon>Staphylococcus</taxon>
    </lineage>
</organism>
<proteinExistence type="predicted"/>
<reference evidence="1 2" key="1">
    <citation type="journal article" date="2005" name="J. Bacteriol.">
        <title>Insights on evolution of virulence and resistance from the complete genome analysis of an early methicillin-resistant Staphylococcus aureus strain and a biofilm-producing methicillin-resistant Staphylococcus epidermidis strain.</title>
        <authorList>
            <person name="Gill S.R."/>
            <person name="Fouts D.E."/>
            <person name="Archer G.L."/>
            <person name="Mongodin E.F."/>
            <person name="Deboy R.T."/>
            <person name="Ravel J."/>
            <person name="Paulsen I.T."/>
            <person name="Kolonay J.F."/>
            <person name="Brinkac L."/>
            <person name="Beanan M."/>
            <person name="Dodson R.J."/>
            <person name="Daugherty S.C."/>
            <person name="Madupu R."/>
            <person name="Angiuoli S.V."/>
            <person name="Durkin A.S."/>
            <person name="Haft D.H."/>
            <person name="Vamathevan J."/>
            <person name="Khouri H."/>
            <person name="Utterback T."/>
            <person name="Lee C."/>
            <person name="Dimitrov G."/>
            <person name="Jiang L."/>
            <person name="Qin H."/>
            <person name="Weidman J."/>
            <person name="Tran K."/>
            <person name="Kang K."/>
            <person name="Hance I.R."/>
            <person name="Nelson K.E."/>
            <person name="Fraser C.M."/>
        </authorList>
    </citation>
    <scope>NUCLEOTIDE SEQUENCE [LARGE SCALE GENOMIC DNA]</scope>
    <source>
        <strain evidence="2">ATCC 35984 / RP62A</strain>
    </source>
</reference>
<gene>
    <name evidence="1" type="ordered locus">SERP0056</name>
</gene>
<evidence type="ECO:0000313" key="2">
    <source>
        <dbReference type="Proteomes" id="UP000000531"/>
    </source>
</evidence>
<accession>Q5HRY5</accession>
<sequence>MNCQNSEGMFQKDGVMKLTRISKTSPKKMLVQHLFWASKIM</sequence>
<protein>
    <submittedName>
        <fullName evidence="1">Uncharacterized protein</fullName>
    </submittedName>
</protein>